<accession>A0A0A0IKM5</accession>
<reference evidence="1 2" key="1">
    <citation type="submission" date="2014-01" db="EMBL/GenBank/DDBJ databases">
        <title>Plasmidome dynamics in the species complex Clostridium novyi sensu lato converts strains of independent lineages into distinctly different pathogens.</title>
        <authorList>
            <person name="Skarin H."/>
            <person name="Segerman B."/>
        </authorList>
    </citation>
    <scope>NUCLEOTIDE SEQUENCE [LARGE SCALE GENOMIC DNA]</scope>
    <source>
        <strain evidence="1 2">DC5</strain>
    </source>
</reference>
<gene>
    <name evidence="1" type="ORF">Z955_01280</name>
</gene>
<sequence>MAYKMSILENRIQTCRENLHNLLYCHSLTDDIVVDCSRKLDKLLVEYEKNIILHGQLFNKQ</sequence>
<dbReference type="Pfam" id="PF09388">
    <property type="entry name" value="SpoOE-like"/>
    <property type="match status" value="1"/>
</dbReference>
<dbReference type="InterPro" id="IPR036638">
    <property type="entry name" value="HLH_DNA-bd_sf"/>
</dbReference>
<evidence type="ECO:0000313" key="2">
    <source>
        <dbReference type="Proteomes" id="UP000030014"/>
    </source>
</evidence>
<dbReference type="GO" id="GO:0046983">
    <property type="term" value="F:protein dimerization activity"/>
    <property type="evidence" value="ECO:0007669"/>
    <property type="project" value="InterPro"/>
</dbReference>
<name>A0A0A0IKM5_CLOBO</name>
<dbReference type="SUPFAM" id="SSF140500">
    <property type="entry name" value="BAS1536-like"/>
    <property type="match status" value="1"/>
</dbReference>
<dbReference type="GO" id="GO:0043937">
    <property type="term" value="P:regulation of sporulation"/>
    <property type="evidence" value="ECO:0007669"/>
    <property type="project" value="InterPro"/>
</dbReference>
<dbReference type="EMBL" id="JDRY01000007">
    <property type="protein sequence ID" value="KGN01503.1"/>
    <property type="molecule type" value="Genomic_DNA"/>
</dbReference>
<dbReference type="InterPro" id="IPR037208">
    <property type="entry name" value="Spo0E-like_sf"/>
</dbReference>
<dbReference type="InterPro" id="IPR018540">
    <property type="entry name" value="Spo0E-like"/>
</dbReference>
<dbReference type="AlphaFoldDB" id="A0A0A0IKM5"/>
<dbReference type="Gene3D" id="4.10.280.10">
    <property type="entry name" value="Helix-loop-helix DNA-binding domain"/>
    <property type="match status" value="1"/>
</dbReference>
<proteinExistence type="predicted"/>
<evidence type="ECO:0008006" key="3">
    <source>
        <dbReference type="Google" id="ProtNLM"/>
    </source>
</evidence>
<dbReference type="RefSeq" id="WP_039258218.1">
    <property type="nucleotide sequence ID" value="NZ_JDRY01000007.1"/>
</dbReference>
<organism evidence="1 2">
    <name type="scientific">Clostridium botulinum C/D str. DC5</name>
    <dbReference type="NCBI Taxonomy" id="1443128"/>
    <lineage>
        <taxon>Bacteria</taxon>
        <taxon>Bacillati</taxon>
        <taxon>Bacillota</taxon>
        <taxon>Clostridia</taxon>
        <taxon>Eubacteriales</taxon>
        <taxon>Clostridiaceae</taxon>
        <taxon>Clostridium</taxon>
    </lineage>
</organism>
<comment type="caution">
    <text evidence="1">The sequence shown here is derived from an EMBL/GenBank/DDBJ whole genome shotgun (WGS) entry which is preliminary data.</text>
</comment>
<evidence type="ECO:0000313" key="1">
    <source>
        <dbReference type="EMBL" id="KGN01503.1"/>
    </source>
</evidence>
<protein>
    <recommendedName>
        <fullName evidence="3">Sporulation protein Spo0E</fullName>
    </recommendedName>
</protein>
<dbReference type="Proteomes" id="UP000030014">
    <property type="component" value="Unassembled WGS sequence"/>
</dbReference>